<organism evidence="3">
    <name type="scientific">Thelazia callipaeda</name>
    <name type="common">Oriental eyeworm</name>
    <name type="synonym">Parasitic nematode</name>
    <dbReference type="NCBI Taxonomy" id="103827"/>
    <lineage>
        <taxon>Eukaryota</taxon>
        <taxon>Metazoa</taxon>
        <taxon>Ecdysozoa</taxon>
        <taxon>Nematoda</taxon>
        <taxon>Chromadorea</taxon>
        <taxon>Rhabditida</taxon>
        <taxon>Spirurina</taxon>
        <taxon>Spiruromorpha</taxon>
        <taxon>Thelazioidea</taxon>
        <taxon>Thelaziidae</taxon>
        <taxon>Thelazia</taxon>
    </lineage>
</organism>
<name>A0A0N5DBI1_THECL</name>
<dbReference type="EMBL" id="UYYF01005159">
    <property type="protein sequence ID" value="VDN08231.1"/>
    <property type="molecule type" value="Genomic_DNA"/>
</dbReference>
<accession>A0A0N5DBI1</accession>
<evidence type="ECO:0000313" key="3">
    <source>
        <dbReference type="WBParaSite" id="TCLT_0001054301-mRNA-1"/>
    </source>
</evidence>
<gene>
    <name evidence="1" type="ORF">TCLT_LOCUS10532</name>
</gene>
<dbReference type="AlphaFoldDB" id="A0A0N5DBI1"/>
<sequence>MWNSGMAKLRFEKTGTVQPGGLERGREPAFYYVDNNLYVEPVQVDNKMCGLRHAVSCHEKAACRQSIRNCYPAFLRCYSSYAWTRSQYKIPKSSGDQGMHITNHLLFVDDLIATDEERYHEIYGRSLKDVVNENCNQNKSDRLNIIIYDKKRREVILIKVGITSQYRIKANRPHIMIQDKKRREVILIKVGITSQDRDEVQNQNYSVCDDLGWDCKELPQMLCEED</sequence>
<evidence type="ECO:0000313" key="1">
    <source>
        <dbReference type="EMBL" id="VDN08231.1"/>
    </source>
</evidence>
<protein>
    <submittedName>
        <fullName evidence="3">Reverse transcriptase domain-containing protein</fullName>
    </submittedName>
</protein>
<reference evidence="1 2" key="2">
    <citation type="submission" date="2018-11" db="EMBL/GenBank/DDBJ databases">
        <authorList>
            <consortium name="Pathogen Informatics"/>
        </authorList>
    </citation>
    <scope>NUCLEOTIDE SEQUENCE [LARGE SCALE GENOMIC DNA]</scope>
</reference>
<proteinExistence type="predicted"/>
<dbReference type="Proteomes" id="UP000276776">
    <property type="component" value="Unassembled WGS sequence"/>
</dbReference>
<dbReference type="WBParaSite" id="TCLT_0001054301-mRNA-1">
    <property type="protein sequence ID" value="TCLT_0001054301-mRNA-1"/>
    <property type="gene ID" value="TCLT_0001054301"/>
</dbReference>
<reference evidence="3" key="1">
    <citation type="submission" date="2017-02" db="UniProtKB">
        <authorList>
            <consortium name="WormBaseParasite"/>
        </authorList>
    </citation>
    <scope>IDENTIFICATION</scope>
</reference>
<keyword evidence="2" id="KW-1185">Reference proteome</keyword>
<evidence type="ECO:0000313" key="2">
    <source>
        <dbReference type="Proteomes" id="UP000276776"/>
    </source>
</evidence>